<feature type="domain" description="SH2" evidence="9">
    <location>
        <begin position="12"/>
        <end position="181"/>
    </location>
</feature>
<dbReference type="InterPro" id="IPR001245">
    <property type="entry name" value="Ser-Thr/Tyr_kinase_cat_dom"/>
</dbReference>
<comment type="caution">
    <text evidence="11">The sequence shown here is derived from an EMBL/GenBank/DDBJ whole genome shotgun (WGS) entry which is preliminary data.</text>
</comment>
<gene>
    <name evidence="11" type="ORF">LSH36_384g05024</name>
</gene>
<dbReference type="InterPro" id="IPR008266">
    <property type="entry name" value="Tyr_kinase_AS"/>
</dbReference>
<evidence type="ECO:0000256" key="2">
    <source>
        <dbReference type="ARBA" id="ARBA00022741"/>
    </source>
</evidence>
<sequence length="482" mass="54537">MERAVRLSQVTYFYGRIARDEAEKILHEKGCKEGLFLLRESMATAGNYVLSICHNGRPDGTAPYAWPGVTMVELEKHLLAKAEAMGLSSNKLENCFGPQRLHFVSMVAKELHKEQPWFHGHIERETADRRITESGHKDGKYLIRERGGDIKGYALSLSFGKMIAHYHNRADGLLCKLTAPCIKPGYSASAVNKNKFIYVDCINIMTVVYGCTHDYLSNTTGLPQAINELDMDGPDDTASALGNSERHSLHLHEMVRAASVEDDPQKIYDPIPMTEDVFNLNRNDLDLQEVLGNFGSVMRGTYRWNGQQVPVAVKTLKHDEVGAAKLMCQVAEGMAFLEAKNFVHRDLAARNVLLVNESFAKISDFGMSKALGIDSDYYKANVAGKWPLKWYAPECIYYFKFDSKSDVWSYGIALWEATSYGEKPYKGMKGNQILNLIDKNKRLDKPDGCPSEVYSIMLKCWEYKKDERPSFSEIIEMLRKHK</sequence>
<dbReference type="AlphaFoldDB" id="A0AAD9JD36"/>
<dbReference type="SUPFAM" id="SSF56112">
    <property type="entry name" value="Protein kinase-like (PK-like)"/>
    <property type="match status" value="1"/>
</dbReference>
<evidence type="ECO:0000256" key="3">
    <source>
        <dbReference type="ARBA" id="ARBA00022777"/>
    </source>
</evidence>
<dbReference type="SMART" id="SM00252">
    <property type="entry name" value="SH2"/>
    <property type="match status" value="2"/>
</dbReference>
<dbReference type="SUPFAM" id="SSF55550">
    <property type="entry name" value="SH2 domain"/>
    <property type="match status" value="2"/>
</dbReference>
<organism evidence="11 12">
    <name type="scientific">Paralvinella palmiformis</name>
    <dbReference type="NCBI Taxonomy" id="53620"/>
    <lineage>
        <taxon>Eukaryota</taxon>
        <taxon>Metazoa</taxon>
        <taxon>Spiralia</taxon>
        <taxon>Lophotrochozoa</taxon>
        <taxon>Annelida</taxon>
        <taxon>Polychaeta</taxon>
        <taxon>Sedentaria</taxon>
        <taxon>Canalipalpata</taxon>
        <taxon>Terebellida</taxon>
        <taxon>Terebelliformia</taxon>
        <taxon>Alvinellidae</taxon>
        <taxon>Paralvinella</taxon>
    </lineage>
</organism>
<dbReference type="Pfam" id="PF00017">
    <property type="entry name" value="SH2"/>
    <property type="match status" value="2"/>
</dbReference>
<dbReference type="Gene3D" id="3.30.505.10">
    <property type="entry name" value="SH2 domain"/>
    <property type="match status" value="2"/>
</dbReference>
<dbReference type="Pfam" id="PF07714">
    <property type="entry name" value="PK_Tyr_Ser-Thr"/>
    <property type="match status" value="1"/>
</dbReference>
<feature type="domain" description="Protein kinase" evidence="10">
    <location>
        <begin position="198"/>
        <end position="482"/>
    </location>
</feature>
<dbReference type="PANTHER" id="PTHR24418">
    <property type="entry name" value="TYROSINE-PROTEIN KINASE"/>
    <property type="match status" value="1"/>
</dbReference>
<dbReference type="InterPro" id="IPR020635">
    <property type="entry name" value="Tyr_kinase_cat_dom"/>
</dbReference>
<evidence type="ECO:0000256" key="4">
    <source>
        <dbReference type="ARBA" id="ARBA00022840"/>
    </source>
</evidence>
<dbReference type="InterPro" id="IPR000719">
    <property type="entry name" value="Prot_kinase_dom"/>
</dbReference>
<dbReference type="InterPro" id="IPR050198">
    <property type="entry name" value="Non-receptor_tyrosine_kinases"/>
</dbReference>
<protein>
    <recommendedName>
        <fullName evidence="8">Tyrosine-protein kinase</fullName>
        <ecNumber evidence="8">2.7.10.2</ecNumber>
    </recommendedName>
</protein>
<comment type="catalytic activity">
    <reaction evidence="6 8">
        <text>L-tyrosyl-[protein] + ATP = O-phospho-L-tyrosyl-[protein] + ADP + H(+)</text>
        <dbReference type="Rhea" id="RHEA:10596"/>
        <dbReference type="Rhea" id="RHEA-COMP:10136"/>
        <dbReference type="Rhea" id="RHEA-COMP:20101"/>
        <dbReference type="ChEBI" id="CHEBI:15378"/>
        <dbReference type="ChEBI" id="CHEBI:30616"/>
        <dbReference type="ChEBI" id="CHEBI:46858"/>
        <dbReference type="ChEBI" id="CHEBI:61978"/>
        <dbReference type="ChEBI" id="CHEBI:456216"/>
        <dbReference type="EC" id="2.7.10.2"/>
    </reaction>
</comment>
<evidence type="ECO:0000256" key="6">
    <source>
        <dbReference type="ARBA" id="ARBA00051245"/>
    </source>
</evidence>
<keyword evidence="5 8" id="KW-0829">Tyrosine-protein kinase</keyword>
<dbReference type="PRINTS" id="PR00401">
    <property type="entry name" value="SH2DOMAIN"/>
</dbReference>
<dbReference type="PROSITE" id="PS50001">
    <property type="entry name" value="SH2"/>
    <property type="match status" value="1"/>
</dbReference>
<proteinExistence type="inferred from homology"/>
<dbReference type="PRINTS" id="PR00109">
    <property type="entry name" value="TYRKINASE"/>
</dbReference>
<dbReference type="Gene3D" id="1.10.510.10">
    <property type="entry name" value="Transferase(Phosphotransferase) domain 1"/>
    <property type="match status" value="1"/>
</dbReference>
<keyword evidence="12" id="KW-1185">Reference proteome</keyword>
<dbReference type="GO" id="GO:0005524">
    <property type="term" value="F:ATP binding"/>
    <property type="evidence" value="ECO:0007669"/>
    <property type="project" value="UniProtKB-KW"/>
</dbReference>
<dbReference type="GO" id="GO:0004715">
    <property type="term" value="F:non-membrane spanning protein tyrosine kinase activity"/>
    <property type="evidence" value="ECO:0007669"/>
    <property type="project" value="UniProtKB-EC"/>
</dbReference>
<keyword evidence="7" id="KW-0727">SH2 domain</keyword>
<evidence type="ECO:0000259" key="9">
    <source>
        <dbReference type="PROSITE" id="PS50001"/>
    </source>
</evidence>
<evidence type="ECO:0000256" key="7">
    <source>
        <dbReference type="PROSITE-ProRule" id="PRU00191"/>
    </source>
</evidence>
<dbReference type="InterPro" id="IPR000980">
    <property type="entry name" value="SH2"/>
</dbReference>
<accession>A0AAD9JD36</accession>
<keyword evidence="1 8" id="KW-0808">Transferase</keyword>
<dbReference type="InterPro" id="IPR036860">
    <property type="entry name" value="SH2_dom_sf"/>
</dbReference>
<evidence type="ECO:0000256" key="8">
    <source>
        <dbReference type="RuleBase" id="RU362096"/>
    </source>
</evidence>
<dbReference type="EMBL" id="JAODUP010000384">
    <property type="protein sequence ID" value="KAK2150888.1"/>
    <property type="molecule type" value="Genomic_DNA"/>
</dbReference>
<evidence type="ECO:0000256" key="5">
    <source>
        <dbReference type="ARBA" id="ARBA00023137"/>
    </source>
</evidence>
<keyword evidence="2 8" id="KW-0547">Nucleotide-binding</keyword>
<evidence type="ECO:0000313" key="12">
    <source>
        <dbReference type="Proteomes" id="UP001208570"/>
    </source>
</evidence>
<dbReference type="PROSITE" id="PS50011">
    <property type="entry name" value="PROTEIN_KINASE_DOM"/>
    <property type="match status" value="1"/>
</dbReference>
<dbReference type="PROSITE" id="PS00109">
    <property type="entry name" value="PROTEIN_KINASE_TYR"/>
    <property type="match status" value="1"/>
</dbReference>
<evidence type="ECO:0000259" key="10">
    <source>
        <dbReference type="PROSITE" id="PS50011"/>
    </source>
</evidence>
<evidence type="ECO:0000256" key="1">
    <source>
        <dbReference type="ARBA" id="ARBA00022679"/>
    </source>
</evidence>
<dbReference type="SMART" id="SM00219">
    <property type="entry name" value="TyrKc"/>
    <property type="match status" value="1"/>
</dbReference>
<dbReference type="Proteomes" id="UP001208570">
    <property type="component" value="Unassembled WGS sequence"/>
</dbReference>
<dbReference type="EC" id="2.7.10.2" evidence="8"/>
<comment type="similarity">
    <text evidence="8">Belongs to the protein kinase superfamily. Tyr protein kinase family.</text>
</comment>
<keyword evidence="3 8" id="KW-0418">Kinase</keyword>
<dbReference type="FunFam" id="1.10.510.10:FF:000216">
    <property type="entry name" value="Tyrosine-protein kinase SYK"/>
    <property type="match status" value="1"/>
</dbReference>
<name>A0AAD9JD36_9ANNE</name>
<reference evidence="11" key="1">
    <citation type="journal article" date="2023" name="Mol. Biol. Evol.">
        <title>Third-Generation Sequencing Reveals the Adaptive Role of the Epigenome in Three Deep-Sea Polychaetes.</title>
        <authorList>
            <person name="Perez M."/>
            <person name="Aroh O."/>
            <person name="Sun Y."/>
            <person name="Lan Y."/>
            <person name="Juniper S.K."/>
            <person name="Young C.R."/>
            <person name="Angers B."/>
            <person name="Qian P.Y."/>
        </authorList>
    </citation>
    <scope>NUCLEOTIDE SEQUENCE</scope>
    <source>
        <strain evidence="11">P08H-3</strain>
    </source>
</reference>
<keyword evidence="4 8" id="KW-0067">ATP-binding</keyword>
<evidence type="ECO:0000313" key="11">
    <source>
        <dbReference type="EMBL" id="KAK2150888.1"/>
    </source>
</evidence>
<dbReference type="InterPro" id="IPR011009">
    <property type="entry name" value="Kinase-like_dom_sf"/>
</dbReference>